<dbReference type="RefSeq" id="WP_219479331.1">
    <property type="nucleotide sequence ID" value="NZ_CAURQY010000077.1"/>
</dbReference>
<gene>
    <name evidence="3" type="ORF">KZO38_01765</name>
</gene>
<dbReference type="PANTHER" id="PTHR43280:SF32">
    <property type="entry name" value="TRANSCRIPTIONAL REGULATORY PROTEIN"/>
    <property type="match status" value="1"/>
</dbReference>
<dbReference type="PANTHER" id="PTHR43280">
    <property type="entry name" value="ARAC-FAMILY TRANSCRIPTIONAL REGULATOR"/>
    <property type="match status" value="1"/>
</dbReference>
<evidence type="ECO:0000256" key="1">
    <source>
        <dbReference type="ARBA" id="ARBA00023125"/>
    </source>
</evidence>
<name>A0ABS6YAB8_9BACT</name>
<dbReference type="InterPro" id="IPR018060">
    <property type="entry name" value="HTH_AraC"/>
</dbReference>
<keyword evidence="4" id="KW-1185">Reference proteome</keyword>
<dbReference type="Proteomes" id="UP000788426">
    <property type="component" value="Unassembled WGS sequence"/>
</dbReference>
<dbReference type="Pfam" id="PF12833">
    <property type="entry name" value="HTH_18"/>
    <property type="match status" value="1"/>
</dbReference>
<dbReference type="SMART" id="SM00342">
    <property type="entry name" value="HTH_ARAC"/>
    <property type="match status" value="1"/>
</dbReference>
<protein>
    <submittedName>
        <fullName evidence="3">AraC family transcriptional regulator</fullName>
    </submittedName>
</protein>
<reference evidence="3 4" key="1">
    <citation type="submission" date="2021-07" db="EMBL/GenBank/DDBJ databases">
        <title>Genomic diversity and antimicrobial resistance of Prevotella spp. isolated from chronic lung disease airways.</title>
        <authorList>
            <person name="Webb K.A."/>
            <person name="Olagoke O.S."/>
            <person name="Baird T."/>
            <person name="Neill J."/>
            <person name="Pham A."/>
            <person name="Wells T.J."/>
            <person name="Ramsay K.A."/>
            <person name="Bell S.C."/>
            <person name="Sarovich D.S."/>
            <person name="Price E.P."/>
        </authorList>
    </citation>
    <scope>NUCLEOTIDE SEQUENCE [LARGE SCALE GENOMIC DNA]</scope>
    <source>
        <strain evidence="3 4">SCHI0011.S.12</strain>
    </source>
</reference>
<keyword evidence="1" id="KW-0238">DNA-binding</keyword>
<comment type="caution">
    <text evidence="3">The sequence shown here is derived from an EMBL/GenBank/DDBJ whole genome shotgun (WGS) entry which is preliminary data.</text>
</comment>
<dbReference type="EMBL" id="JAHXCT010000001">
    <property type="protein sequence ID" value="MBW4768497.1"/>
    <property type="molecule type" value="Genomic_DNA"/>
</dbReference>
<feature type="domain" description="HTH araC/xylS-type" evidence="2">
    <location>
        <begin position="177"/>
        <end position="275"/>
    </location>
</feature>
<accession>A0ABS6YAB8</accession>
<evidence type="ECO:0000313" key="4">
    <source>
        <dbReference type="Proteomes" id="UP000788426"/>
    </source>
</evidence>
<dbReference type="PROSITE" id="PS01124">
    <property type="entry name" value="HTH_ARAC_FAMILY_2"/>
    <property type="match status" value="1"/>
</dbReference>
<evidence type="ECO:0000259" key="2">
    <source>
        <dbReference type="PROSITE" id="PS01124"/>
    </source>
</evidence>
<proteinExistence type="predicted"/>
<sequence length="282" mass="32611">MTNSLIKSFNLKNVRTAQDFTSKNVYGFFLCVRGRAHVSLGKKQYHITVNDLCLYIPYGELTIHEASDDFLAIIIEETQDIFYRPIAALPLEYRIRLRQNPCVRLGEEQRTRIDEVVRLITDRAGFYKEIAIDSNRKFIQEALISIVTFGCFDVLNVFFESKPIDSLPRTHNETIYDRFISSLLLNYPSKRTVAFYADEQHLSPAYFSVVIKEVSGKSVMQWIVDVTIMRAKQLLTGSQLSMKDIADEFNFQDQSSFGRYFKHYVGVSPLRYRSAHKVQGTL</sequence>
<organism evidence="3 4">
    <name type="scientific">Hoylesella nanceiensis</name>
    <dbReference type="NCBI Taxonomy" id="425941"/>
    <lineage>
        <taxon>Bacteria</taxon>
        <taxon>Pseudomonadati</taxon>
        <taxon>Bacteroidota</taxon>
        <taxon>Bacteroidia</taxon>
        <taxon>Bacteroidales</taxon>
        <taxon>Prevotellaceae</taxon>
        <taxon>Hoylesella</taxon>
    </lineage>
</organism>
<evidence type="ECO:0000313" key="3">
    <source>
        <dbReference type="EMBL" id="MBW4768497.1"/>
    </source>
</evidence>